<accession>A0ABQ6AVT9</accession>
<organism evidence="1 2">
    <name type="scientific">Bradyrhizobium iriomotense</name>
    <dbReference type="NCBI Taxonomy" id="441950"/>
    <lineage>
        <taxon>Bacteria</taxon>
        <taxon>Pseudomonadati</taxon>
        <taxon>Pseudomonadota</taxon>
        <taxon>Alphaproteobacteria</taxon>
        <taxon>Hyphomicrobiales</taxon>
        <taxon>Nitrobacteraceae</taxon>
        <taxon>Bradyrhizobium</taxon>
    </lineage>
</organism>
<gene>
    <name evidence="1" type="ORF">GCM10007857_29890</name>
</gene>
<proteinExistence type="predicted"/>
<evidence type="ECO:0000313" key="2">
    <source>
        <dbReference type="Proteomes" id="UP001156905"/>
    </source>
</evidence>
<sequence>MDLSVADEEPRALRGIGIGVVMCFLTQREIEFLAGLRRRWRKLYWLELARLCTENAVREVQCEAQAMFWREPAG</sequence>
<dbReference type="EMBL" id="BSOW01000009">
    <property type="protein sequence ID" value="GLR86278.1"/>
    <property type="molecule type" value="Genomic_DNA"/>
</dbReference>
<reference evidence="2" key="1">
    <citation type="journal article" date="2019" name="Int. J. Syst. Evol. Microbiol.">
        <title>The Global Catalogue of Microorganisms (GCM) 10K type strain sequencing project: providing services to taxonomists for standard genome sequencing and annotation.</title>
        <authorList>
            <consortium name="The Broad Institute Genomics Platform"/>
            <consortium name="The Broad Institute Genome Sequencing Center for Infectious Disease"/>
            <person name="Wu L."/>
            <person name="Ma J."/>
        </authorList>
    </citation>
    <scope>NUCLEOTIDE SEQUENCE [LARGE SCALE GENOMIC DNA]</scope>
    <source>
        <strain evidence="2">NBRC 102520</strain>
    </source>
</reference>
<comment type="caution">
    <text evidence="1">The sequence shown here is derived from an EMBL/GenBank/DDBJ whole genome shotgun (WGS) entry which is preliminary data.</text>
</comment>
<keyword evidence="2" id="KW-1185">Reference proteome</keyword>
<protein>
    <submittedName>
        <fullName evidence="1">Uncharacterized protein</fullName>
    </submittedName>
</protein>
<evidence type="ECO:0000313" key="1">
    <source>
        <dbReference type="EMBL" id="GLR86278.1"/>
    </source>
</evidence>
<dbReference type="Proteomes" id="UP001156905">
    <property type="component" value="Unassembled WGS sequence"/>
</dbReference>
<name>A0ABQ6AVT9_9BRAD</name>